<name>A0A2U3KQR5_9BACT</name>
<dbReference type="EMBL" id="OMOD01000134">
    <property type="protein sequence ID" value="SPF41899.1"/>
    <property type="molecule type" value="Genomic_DNA"/>
</dbReference>
<sequence length="56" mass="6279">MPDTKKTDAPPEADNANALRSWTPRSPLTDSMSPPLSRNRDFRSRACFWVTGERSG</sequence>
<feature type="region of interest" description="Disordered" evidence="1">
    <location>
        <begin position="1"/>
        <end position="44"/>
    </location>
</feature>
<protein>
    <submittedName>
        <fullName evidence="2">Uncharacterized protein</fullName>
    </submittedName>
</protein>
<reference evidence="3" key="1">
    <citation type="submission" date="2018-02" db="EMBL/GenBank/DDBJ databases">
        <authorList>
            <person name="Hausmann B."/>
        </authorList>
    </citation>
    <scope>NUCLEOTIDE SEQUENCE [LARGE SCALE GENOMIC DNA]</scope>
    <source>
        <strain evidence="3">Peat soil MAG SbA1</strain>
    </source>
</reference>
<accession>A0A2U3KQR5</accession>
<evidence type="ECO:0000256" key="1">
    <source>
        <dbReference type="SAM" id="MobiDB-lite"/>
    </source>
</evidence>
<dbReference type="Proteomes" id="UP000238701">
    <property type="component" value="Unassembled WGS sequence"/>
</dbReference>
<evidence type="ECO:0000313" key="2">
    <source>
        <dbReference type="EMBL" id="SPF41899.1"/>
    </source>
</evidence>
<gene>
    <name evidence="2" type="ORF">SBA1_400044</name>
</gene>
<dbReference type="AlphaFoldDB" id="A0A2U3KQR5"/>
<organism evidence="2 3">
    <name type="scientific">Candidatus Sulfotelmatobacter kueseliae</name>
    <dbReference type="NCBI Taxonomy" id="2042962"/>
    <lineage>
        <taxon>Bacteria</taxon>
        <taxon>Pseudomonadati</taxon>
        <taxon>Acidobacteriota</taxon>
        <taxon>Terriglobia</taxon>
        <taxon>Terriglobales</taxon>
        <taxon>Candidatus Korobacteraceae</taxon>
        <taxon>Candidatus Sulfotelmatobacter</taxon>
    </lineage>
</organism>
<evidence type="ECO:0000313" key="3">
    <source>
        <dbReference type="Proteomes" id="UP000238701"/>
    </source>
</evidence>
<proteinExistence type="predicted"/>
<feature type="compositionally biased region" description="Polar residues" evidence="1">
    <location>
        <begin position="18"/>
        <end position="36"/>
    </location>
</feature>